<accession>A0AAD5RAP0</accession>
<keyword evidence="3" id="KW-1185">Reference proteome</keyword>
<proteinExistence type="predicted"/>
<dbReference type="EMBL" id="JAHQIW010007197">
    <property type="protein sequence ID" value="KAJ1372852.1"/>
    <property type="molecule type" value="Genomic_DNA"/>
</dbReference>
<gene>
    <name evidence="2" type="ORF">KIN20_035136</name>
</gene>
<protein>
    <submittedName>
        <fullName evidence="2">Uncharacterized protein</fullName>
    </submittedName>
</protein>
<dbReference type="Proteomes" id="UP001196413">
    <property type="component" value="Unassembled WGS sequence"/>
</dbReference>
<keyword evidence="1" id="KW-0175">Coiled coil</keyword>
<feature type="coiled-coil region" evidence="1">
    <location>
        <begin position="1"/>
        <end position="74"/>
    </location>
</feature>
<evidence type="ECO:0000256" key="1">
    <source>
        <dbReference type="SAM" id="Coils"/>
    </source>
</evidence>
<organism evidence="2 3">
    <name type="scientific">Parelaphostrongylus tenuis</name>
    <name type="common">Meningeal worm</name>
    <dbReference type="NCBI Taxonomy" id="148309"/>
    <lineage>
        <taxon>Eukaryota</taxon>
        <taxon>Metazoa</taxon>
        <taxon>Ecdysozoa</taxon>
        <taxon>Nematoda</taxon>
        <taxon>Chromadorea</taxon>
        <taxon>Rhabditida</taxon>
        <taxon>Rhabditina</taxon>
        <taxon>Rhabditomorpha</taxon>
        <taxon>Strongyloidea</taxon>
        <taxon>Metastrongylidae</taxon>
        <taxon>Parelaphostrongylus</taxon>
    </lineage>
</organism>
<dbReference type="AlphaFoldDB" id="A0AAD5RAP0"/>
<evidence type="ECO:0000313" key="3">
    <source>
        <dbReference type="Proteomes" id="UP001196413"/>
    </source>
</evidence>
<name>A0AAD5RAP0_PARTN</name>
<reference evidence="2" key="1">
    <citation type="submission" date="2021-06" db="EMBL/GenBank/DDBJ databases">
        <title>Parelaphostrongylus tenuis whole genome reference sequence.</title>
        <authorList>
            <person name="Garwood T.J."/>
            <person name="Larsen P.A."/>
            <person name="Fountain-Jones N.M."/>
            <person name="Garbe J.R."/>
            <person name="Macchietto M.G."/>
            <person name="Kania S.A."/>
            <person name="Gerhold R.W."/>
            <person name="Richards J.E."/>
            <person name="Wolf T.M."/>
        </authorList>
    </citation>
    <scope>NUCLEOTIDE SEQUENCE</scope>
    <source>
        <strain evidence="2">MNPRO001-30</strain>
        <tissue evidence="2">Meninges</tissue>
    </source>
</reference>
<evidence type="ECO:0000313" key="2">
    <source>
        <dbReference type="EMBL" id="KAJ1372852.1"/>
    </source>
</evidence>
<sequence length="87" mass="10493">MKEFLREYERKLEQVDMQKQELAKELAKLRTLLEKEQTIRKSKEKECDEYAALIVQLKGQIAKLTKEADQWKAKLIKYHLFSFFLSK</sequence>
<comment type="caution">
    <text evidence="2">The sequence shown here is derived from an EMBL/GenBank/DDBJ whole genome shotgun (WGS) entry which is preliminary data.</text>
</comment>